<dbReference type="Proteomes" id="UP000017081">
    <property type="component" value="Unassembled WGS sequence"/>
</dbReference>
<comment type="caution">
    <text evidence="1">The sequence shown here is derived from an EMBL/GenBank/DDBJ whole genome shotgun (WGS) entry which is preliminary data.</text>
</comment>
<name>U7V4T6_9FUSO</name>
<evidence type="ECO:0008006" key="3">
    <source>
        <dbReference type="Google" id="ProtNLM"/>
    </source>
</evidence>
<evidence type="ECO:0000313" key="2">
    <source>
        <dbReference type="Proteomes" id="UP000017081"/>
    </source>
</evidence>
<gene>
    <name evidence="1" type="ORF">HMPREF0202_02753</name>
</gene>
<keyword evidence="2" id="KW-1185">Reference proteome</keyword>
<organism evidence="1 2">
    <name type="scientific">Cetobacterium somerae ATCC BAA-474</name>
    <dbReference type="NCBI Taxonomy" id="1319815"/>
    <lineage>
        <taxon>Bacteria</taxon>
        <taxon>Fusobacteriati</taxon>
        <taxon>Fusobacteriota</taxon>
        <taxon>Fusobacteriia</taxon>
        <taxon>Fusobacteriales</taxon>
        <taxon>Fusobacteriaceae</taxon>
        <taxon>Cetobacterium</taxon>
    </lineage>
</organism>
<dbReference type="RefSeq" id="WP_023052281.1">
    <property type="nucleotide sequence ID" value="NZ_CP173065.2"/>
</dbReference>
<dbReference type="EMBL" id="AXZF01000161">
    <property type="protein sequence ID" value="ERT65758.1"/>
    <property type="molecule type" value="Genomic_DNA"/>
</dbReference>
<accession>U7V4T6</accession>
<sequence>MNTTAANVLKILSQTEMSIEDMHLYLKVEKNAILKTISQINDFLESIDLPKIEKKEDIFYLPLTKKQWEILFDNFNVLTVEERVDYLYIKFITYGFLNLEKEKEILDLSRSTILRCFQNVKDEFSKNGTRYEYLHGKGLLITELSFTDKKNFHRKLMKLFIEEDILVPPLKSLLMDIKKFDTKTRLSQIYPILKFSNISVNYFLLSFLYSLEICSEIFEESLFRNESYIETKEFNHIKSLINKYGRDFNPKYKDELTFFLTTLILDYYFLDKDNKVKTLKFLHILKTEFKISNLNSELEDMLFHNIYLALFKFKNNIVDFKNTYFNENEKVLLDKLDFISKKHSYEFFLADKFSIVFALKRALIEDNFNNIKNVLFLFNEINANHYTLFKKSLTRLAPDIKFDLEASFFHKKNILRNFDEYDLVISDEKINHNVFVIDFYCNSKVQNILEEKAFCLGVNKFYKE</sequence>
<proteinExistence type="predicted"/>
<reference evidence="1 2" key="1">
    <citation type="submission" date="2013-08" db="EMBL/GenBank/DDBJ databases">
        <authorList>
            <person name="Weinstock G."/>
            <person name="Sodergren E."/>
            <person name="Wylie T."/>
            <person name="Fulton L."/>
            <person name="Fulton R."/>
            <person name="Fronick C."/>
            <person name="O'Laughlin M."/>
            <person name="Godfrey J."/>
            <person name="Miner T."/>
            <person name="Herter B."/>
            <person name="Appelbaum E."/>
            <person name="Cordes M."/>
            <person name="Lek S."/>
            <person name="Wollam A."/>
            <person name="Pepin K.H."/>
            <person name="Palsikar V.B."/>
            <person name="Mitreva M."/>
            <person name="Wilson R.K."/>
        </authorList>
    </citation>
    <scope>NUCLEOTIDE SEQUENCE [LARGE SCALE GENOMIC DNA]</scope>
    <source>
        <strain evidence="1 2">ATCC BAA-474</strain>
    </source>
</reference>
<evidence type="ECO:0000313" key="1">
    <source>
        <dbReference type="EMBL" id="ERT65758.1"/>
    </source>
</evidence>
<dbReference type="HOGENOM" id="CLU_047097_0_0_0"/>
<dbReference type="PATRIC" id="fig|1319815.3.peg.2630"/>
<dbReference type="AlphaFoldDB" id="U7V4T6"/>
<protein>
    <recommendedName>
        <fullName evidence="3">Mga helix-turn-helix domain-containing protein</fullName>
    </recommendedName>
</protein>